<feature type="compositionally biased region" description="Gly residues" evidence="1">
    <location>
        <begin position="39"/>
        <end position="73"/>
    </location>
</feature>
<feature type="compositionally biased region" description="Acidic residues" evidence="1">
    <location>
        <begin position="92"/>
        <end position="101"/>
    </location>
</feature>
<feature type="chain" id="PRO_5010295712" evidence="2">
    <location>
        <begin position="26"/>
        <end position="110"/>
    </location>
</feature>
<dbReference type="KEGG" id="nta:107797746"/>
<evidence type="ECO:0000256" key="1">
    <source>
        <dbReference type="SAM" id="MobiDB-lite"/>
    </source>
</evidence>
<feature type="signal peptide" evidence="2">
    <location>
        <begin position="1"/>
        <end position="25"/>
    </location>
</feature>
<evidence type="ECO:0000256" key="2">
    <source>
        <dbReference type="SAM" id="SignalP"/>
    </source>
</evidence>
<dbReference type="PaxDb" id="4097-A0A1S4AHJ2"/>
<proteinExistence type="predicted"/>
<accession>A0A1S4AHJ2</accession>
<gene>
    <name evidence="3" type="primary">LOC107797746</name>
</gene>
<dbReference type="RefSeq" id="XP_016476157.1">
    <property type="nucleotide sequence ID" value="XM_016620671.1"/>
</dbReference>
<protein>
    <submittedName>
        <fullName evidence="3">Glycine-rich cell wall structural protein 1</fullName>
    </submittedName>
</protein>
<name>A0A1S4AHJ2_TOBAC</name>
<evidence type="ECO:0000313" key="3">
    <source>
        <dbReference type="RefSeq" id="XP_016476157.1"/>
    </source>
</evidence>
<dbReference type="AlphaFoldDB" id="A0A1S4AHJ2"/>
<reference evidence="3" key="1">
    <citation type="submission" date="2025-08" db="UniProtKB">
        <authorList>
            <consortium name="RefSeq"/>
        </authorList>
    </citation>
    <scope>IDENTIFICATION</scope>
</reference>
<feature type="region of interest" description="Disordered" evidence="1">
    <location>
        <begin position="26"/>
        <end position="110"/>
    </location>
</feature>
<sequence length="110" mass="10786">MASKTRASFTLFLSLNLLFFAIVSGTDRGSCHHNPPRTGNGGGNGGNTGGTGNGGGSGNGGGPGNGGGGGNGQGSTNVKNGKRASDGQCFDGGEEAWQELDNELRAKDGT</sequence>
<organism evidence="3">
    <name type="scientific">Nicotiana tabacum</name>
    <name type="common">Common tobacco</name>
    <dbReference type="NCBI Taxonomy" id="4097"/>
    <lineage>
        <taxon>Eukaryota</taxon>
        <taxon>Viridiplantae</taxon>
        <taxon>Streptophyta</taxon>
        <taxon>Embryophyta</taxon>
        <taxon>Tracheophyta</taxon>
        <taxon>Spermatophyta</taxon>
        <taxon>Magnoliopsida</taxon>
        <taxon>eudicotyledons</taxon>
        <taxon>Gunneridae</taxon>
        <taxon>Pentapetalae</taxon>
        <taxon>asterids</taxon>
        <taxon>lamiids</taxon>
        <taxon>Solanales</taxon>
        <taxon>Solanaceae</taxon>
        <taxon>Nicotianoideae</taxon>
        <taxon>Nicotianeae</taxon>
        <taxon>Nicotiana</taxon>
    </lineage>
</organism>
<keyword evidence="2" id="KW-0732">Signal</keyword>